<dbReference type="Proteomes" id="UP000093962">
    <property type="component" value="Unassembled WGS sequence"/>
</dbReference>
<organism evidence="1 2">
    <name type="scientific">Mycolicibacterium mucogenicum</name>
    <name type="common">Mycobacterium mucogenicum</name>
    <dbReference type="NCBI Taxonomy" id="56689"/>
    <lineage>
        <taxon>Bacteria</taxon>
        <taxon>Bacillati</taxon>
        <taxon>Actinomycetota</taxon>
        <taxon>Actinomycetes</taxon>
        <taxon>Mycobacteriales</taxon>
        <taxon>Mycobacteriaceae</taxon>
        <taxon>Mycolicibacterium</taxon>
    </lineage>
</organism>
<dbReference type="EMBL" id="LZSF01000258">
    <property type="protein sequence ID" value="OBA79169.1"/>
    <property type="molecule type" value="Genomic_DNA"/>
</dbReference>
<protein>
    <recommendedName>
        <fullName evidence="3">Restriction endonuclease</fullName>
    </recommendedName>
</protein>
<name>A0A1A0M0Z2_MYCMU</name>
<accession>A0A1A0M0Z2</accession>
<evidence type="ECO:0000313" key="2">
    <source>
        <dbReference type="Proteomes" id="UP000093962"/>
    </source>
</evidence>
<reference evidence="1 2" key="1">
    <citation type="submission" date="2016-06" db="EMBL/GenBank/DDBJ databases">
        <authorList>
            <person name="Kjaerup R.B."/>
            <person name="Dalgaard T.S."/>
            <person name="Juul-Madsen H.R."/>
        </authorList>
    </citation>
    <scope>NUCLEOTIDE SEQUENCE [LARGE SCALE GENOMIC DNA]</scope>
    <source>
        <strain evidence="1 2">1199456.5</strain>
    </source>
</reference>
<proteinExistence type="predicted"/>
<dbReference type="OrthoDB" id="4467760at2"/>
<evidence type="ECO:0008006" key="3">
    <source>
        <dbReference type="Google" id="ProtNLM"/>
    </source>
</evidence>
<comment type="caution">
    <text evidence="1">The sequence shown here is derived from an EMBL/GenBank/DDBJ whole genome shotgun (WGS) entry which is preliminary data.</text>
</comment>
<dbReference type="AlphaFoldDB" id="A0A1A0M0Z2"/>
<gene>
    <name evidence="1" type="ORF">A5642_04345</name>
</gene>
<evidence type="ECO:0000313" key="1">
    <source>
        <dbReference type="EMBL" id="OBA79169.1"/>
    </source>
</evidence>
<sequence length="213" mass="23736">MSTTLALAIAQELRERGMEGARPGEPGGPGLSGAERRLAGGLGAKKVDVTWATEESGLMLACSIKTIMFRDGQSGGFQKNLTNRRADLLFESTTLHRRFPFAVVSGFFFFDKEAAADDTPRRNSTFDNVFPRFNLFTGRADPSDRDEQFERLYALLVDSNPFAPSVVCYEVNNPLEPVELQTAFDELVMLTVERNFDMYESADDGKIRKSRSK</sequence>